<dbReference type="InterPro" id="IPR036286">
    <property type="entry name" value="LexA/Signal_pep-like_sf"/>
</dbReference>
<reference evidence="9 10" key="1">
    <citation type="submission" date="2012-06" db="EMBL/GenBank/DDBJ databases">
        <title>Complete sequence of Sulfurospirillum barnesii SES-3.</title>
        <authorList>
            <consortium name="US DOE Joint Genome Institute"/>
            <person name="Lucas S."/>
            <person name="Han J."/>
            <person name="Lapidus A."/>
            <person name="Cheng J.-F."/>
            <person name="Goodwin L."/>
            <person name="Pitluck S."/>
            <person name="Peters L."/>
            <person name="Ovchinnikova G."/>
            <person name="Lu M."/>
            <person name="Detter J.C."/>
            <person name="Han C."/>
            <person name="Tapia R."/>
            <person name="Land M."/>
            <person name="Hauser L."/>
            <person name="Kyrpides N."/>
            <person name="Ivanova N."/>
            <person name="Pagani I."/>
            <person name="Stolz J."/>
            <person name="Arkin A."/>
            <person name="Dehal P."/>
            <person name="Oremland R."/>
            <person name="Saltikov C."/>
            <person name="Basu P."/>
            <person name="Hollibaugh J."/>
            <person name="Newman D."/>
            <person name="Stolyar S."/>
            <person name="Hazen T."/>
            <person name="Woyke T."/>
        </authorList>
    </citation>
    <scope>NUCLEOTIDE SEQUENCE [LARGE SCALE GENOMIC DNA]</scope>
    <source>
        <strain evidence="10">ATCC 700032 / DSM 10660 / SES-3</strain>
    </source>
</reference>
<dbReference type="AlphaFoldDB" id="I3XZM1"/>
<dbReference type="KEGG" id="sba:Sulba_2117"/>
<keyword evidence="10" id="KW-1185">Reference proteome</keyword>
<dbReference type="PANTHER" id="PTHR43390:SF1">
    <property type="entry name" value="CHLOROPLAST PROCESSING PEPTIDASE"/>
    <property type="match status" value="1"/>
</dbReference>
<dbReference type="EC" id="3.4.21.89" evidence="3 7"/>
<evidence type="ECO:0000259" key="8">
    <source>
        <dbReference type="Pfam" id="PF10502"/>
    </source>
</evidence>
<organism evidence="9 10">
    <name type="scientific">Sulfurospirillum barnesii (strain ATCC 700032 / DSM 10660 / SES-3)</name>
    <dbReference type="NCBI Taxonomy" id="760154"/>
    <lineage>
        <taxon>Bacteria</taxon>
        <taxon>Pseudomonadati</taxon>
        <taxon>Campylobacterota</taxon>
        <taxon>Epsilonproteobacteria</taxon>
        <taxon>Campylobacterales</taxon>
        <taxon>Sulfurospirillaceae</taxon>
        <taxon>Sulfurospirillum</taxon>
    </lineage>
</organism>
<dbReference type="PRINTS" id="PR00727">
    <property type="entry name" value="LEADERPTASE"/>
</dbReference>
<evidence type="ECO:0000256" key="7">
    <source>
        <dbReference type="RuleBase" id="RU362042"/>
    </source>
</evidence>
<evidence type="ECO:0000256" key="1">
    <source>
        <dbReference type="ARBA" id="ARBA00000677"/>
    </source>
</evidence>
<comment type="similarity">
    <text evidence="2 7">Belongs to the peptidase S26 family.</text>
</comment>
<feature type="transmembrane region" description="Helical" evidence="7">
    <location>
        <begin position="59"/>
        <end position="79"/>
    </location>
</feature>
<evidence type="ECO:0000256" key="5">
    <source>
        <dbReference type="ARBA" id="ARBA00022801"/>
    </source>
</evidence>
<dbReference type="eggNOG" id="COG0681">
    <property type="taxonomic scope" value="Bacteria"/>
</dbReference>
<dbReference type="PROSITE" id="PS50889">
    <property type="entry name" value="S4"/>
    <property type="match status" value="1"/>
</dbReference>
<dbReference type="GO" id="GO:0003723">
    <property type="term" value="F:RNA binding"/>
    <property type="evidence" value="ECO:0007669"/>
    <property type="project" value="UniProtKB-KW"/>
</dbReference>
<keyword evidence="5 7" id="KW-0378">Hydrolase</keyword>
<keyword evidence="6" id="KW-0694">RNA-binding</keyword>
<evidence type="ECO:0000256" key="2">
    <source>
        <dbReference type="ARBA" id="ARBA00009370"/>
    </source>
</evidence>
<dbReference type="InterPro" id="IPR000223">
    <property type="entry name" value="Pept_S26A_signal_pept_1"/>
</dbReference>
<evidence type="ECO:0000256" key="3">
    <source>
        <dbReference type="ARBA" id="ARBA00013208"/>
    </source>
</evidence>
<keyword evidence="7" id="KW-0472">Membrane</keyword>
<dbReference type="InterPro" id="IPR019533">
    <property type="entry name" value="Peptidase_S26"/>
</dbReference>
<keyword evidence="7" id="KW-0812">Transmembrane</keyword>
<dbReference type="PATRIC" id="fig|760154.4.peg.2114"/>
<evidence type="ECO:0000256" key="6">
    <source>
        <dbReference type="PROSITE-ProRule" id="PRU00182"/>
    </source>
</evidence>
<dbReference type="NCBIfam" id="TIGR02227">
    <property type="entry name" value="sigpep_I_bact"/>
    <property type="match status" value="1"/>
</dbReference>
<evidence type="ECO:0000313" key="9">
    <source>
        <dbReference type="EMBL" id="AFL69395.1"/>
    </source>
</evidence>
<dbReference type="GO" id="GO:0004252">
    <property type="term" value="F:serine-type endopeptidase activity"/>
    <property type="evidence" value="ECO:0007669"/>
    <property type="project" value="InterPro"/>
</dbReference>
<gene>
    <name evidence="9" type="ordered locus">Sulba_2117</name>
</gene>
<dbReference type="Pfam" id="PF10502">
    <property type="entry name" value="Peptidase_S26"/>
    <property type="match status" value="1"/>
</dbReference>
<accession>I3XZM1</accession>
<protein>
    <recommendedName>
        <fullName evidence="4 7">Signal peptidase I</fullName>
        <ecNumber evidence="3 7">3.4.21.89</ecNumber>
    </recommendedName>
</protein>
<dbReference type="EMBL" id="CP003333">
    <property type="protein sequence ID" value="AFL69395.1"/>
    <property type="molecule type" value="Genomic_DNA"/>
</dbReference>
<comment type="catalytic activity">
    <reaction evidence="1 7">
        <text>Cleavage of hydrophobic, N-terminal signal or leader sequences from secreted and periplasmic proteins.</text>
        <dbReference type="EC" id="3.4.21.89"/>
    </reaction>
</comment>
<dbReference type="STRING" id="760154.Sulba_2117"/>
<dbReference type="PANTHER" id="PTHR43390">
    <property type="entry name" value="SIGNAL PEPTIDASE I"/>
    <property type="match status" value="1"/>
</dbReference>
<feature type="transmembrane region" description="Helical" evidence="7">
    <location>
        <begin position="37"/>
        <end position="53"/>
    </location>
</feature>
<name>I3XZM1_SULBS</name>
<keyword evidence="7" id="KW-1133">Transmembrane helix</keyword>
<dbReference type="SUPFAM" id="SSF51306">
    <property type="entry name" value="LexA/Signal peptidase"/>
    <property type="match status" value="1"/>
</dbReference>
<dbReference type="RefSeq" id="WP_014770260.1">
    <property type="nucleotide sequence ID" value="NC_018002.1"/>
</dbReference>
<evidence type="ECO:0000256" key="4">
    <source>
        <dbReference type="ARBA" id="ARBA00019232"/>
    </source>
</evidence>
<dbReference type="InterPro" id="IPR019758">
    <property type="entry name" value="Pept_S26A_signal_pept_1_CS"/>
</dbReference>
<proteinExistence type="inferred from homology"/>
<dbReference type="GO" id="GO:0006465">
    <property type="term" value="P:signal peptide processing"/>
    <property type="evidence" value="ECO:0007669"/>
    <property type="project" value="InterPro"/>
</dbReference>
<comment type="caution">
    <text evidence="7">Lacks conserved residue(s) required for the propagation of feature annotation.</text>
</comment>
<comment type="subcellular location">
    <subcellularLocation>
        <location evidence="7">Membrane</location>
        <topology evidence="7">Single-pass type II membrane protein</topology>
    </subcellularLocation>
</comment>
<evidence type="ECO:0000313" key="10">
    <source>
        <dbReference type="Proteomes" id="UP000006176"/>
    </source>
</evidence>
<dbReference type="PROSITE" id="PS00761">
    <property type="entry name" value="SPASE_I_3"/>
    <property type="match status" value="1"/>
</dbReference>
<dbReference type="GO" id="GO:0016020">
    <property type="term" value="C:membrane"/>
    <property type="evidence" value="ECO:0007669"/>
    <property type="project" value="UniProtKB-SubCell"/>
</dbReference>
<feature type="transmembrane region" description="Helical" evidence="7">
    <location>
        <begin position="12"/>
        <end position="30"/>
    </location>
</feature>
<dbReference type="CDD" id="cd06530">
    <property type="entry name" value="S26_SPase_I"/>
    <property type="match status" value="1"/>
</dbReference>
<dbReference type="GO" id="GO:0009003">
    <property type="term" value="F:signal peptidase activity"/>
    <property type="evidence" value="ECO:0007669"/>
    <property type="project" value="UniProtKB-EC"/>
</dbReference>
<sequence length="323" mass="37605">MENNIKENKKSVFIAIILNLLFIGAGHYYIKDTKKAFIFFPIMILALSLMYYLSTLVEIGIFVGLIYFLCFSIYIYSIIDVIKLIKNEGIRDYESKDIKLLFFICAYALLSILIYTYSPLKVYSVPSNNMATTIMKDDRIVVNKLNKEVKRGDIIAFRYSKDEKVHYVKRCIAIEGDEILFQEEHFFIHFSEGDEYIKANFPQEKIKNIGGRLWVDNPYRQQFSGIQYDEKINLFDAMASYLSSNHLAMKPAQVEDLPLKEGYKFNTFYAKVEKDHFYMVGDNRDHSNDSRFWGSVPKENIIGKAGSILINFKNLSRMGKLLQ</sequence>
<keyword evidence="7" id="KW-0645">Protease</keyword>
<feature type="transmembrane region" description="Helical" evidence="7">
    <location>
        <begin position="100"/>
        <end position="118"/>
    </location>
</feature>
<dbReference type="Proteomes" id="UP000006176">
    <property type="component" value="Chromosome"/>
</dbReference>
<dbReference type="Gene3D" id="2.10.109.10">
    <property type="entry name" value="Umud Fragment, subunit A"/>
    <property type="match status" value="1"/>
</dbReference>
<dbReference type="HOGENOM" id="CLU_914134_0_0_7"/>
<feature type="domain" description="Peptidase S26" evidence="8">
    <location>
        <begin position="104"/>
        <end position="308"/>
    </location>
</feature>